<dbReference type="SUPFAM" id="SSF109854">
    <property type="entry name" value="DinB/YfiT-like putative metalloenzymes"/>
    <property type="match status" value="1"/>
</dbReference>
<evidence type="ECO:0000313" key="3">
    <source>
        <dbReference type="Proteomes" id="UP000730482"/>
    </source>
</evidence>
<dbReference type="InterPro" id="IPR017517">
    <property type="entry name" value="Maleyloyr_isom"/>
</dbReference>
<sequence>MVSSVYTDLMDDGDELDALVPLDEQWYSQTPAPGWTVGRQVAHLADVAAMARAAAARTGPDANGTPRRPLELIEGPEPTVRRWRTERAAAARALGAAEQERDLPWLGGTAGPSLIAAALAMEVFGHGQDIVDTVGRGRTHTDRIGHVVWFGVRTRDFGYRAHGLEPPETRFRFEITAPSGALWGFGPDDADQRVIAPAVDFCLLVTCRRHRDDVDVKAAGREADRWLGIAQSYPGPAGAGRGPGQFRRR</sequence>
<organism evidence="2 3">
    <name type="scientific">Catenulispora pinistramenti</name>
    <dbReference type="NCBI Taxonomy" id="2705254"/>
    <lineage>
        <taxon>Bacteria</taxon>
        <taxon>Bacillati</taxon>
        <taxon>Actinomycetota</taxon>
        <taxon>Actinomycetes</taxon>
        <taxon>Catenulisporales</taxon>
        <taxon>Catenulisporaceae</taxon>
        <taxon>Catenulispora</taxon>
    </lineage>
</organism>
<evidence type="ECO:0000313" key="2">
    <source>
        <dbReference type="EMBL" id="MBS2550790.1"/>
    </source>
</evidence>
<keyword evidence="3" id="KW-1185">Reference proteome</keyword>
<dbReference type="Gene3D" id="1.20.120.450">
    <property type="entry name" value="dinb family like domain"/>
    <property type="match status" value="1"/>
</dbReference>
<dbReference type="Proteomes" id="UP000730482">
    <property type="component" value="Unassembled WGS sequence"/>
</dbReference>
<dbReference type="InterPro" id="IPR024344">
    <property type="entry name" value="MDMPI_metal-binding"/>
</dbReference>
<accession>A0ABS5KXL1</accession>
<name>A0ABS5KXL1_9ACTN</name>
<dbReference type="NCBIfam" id="TIGR03083">
    <property type="entry name" value="maleylpyruvate isomerase family mycothiol-dependent enzyme"/>
    <property type="match status" value="1"/>
</dbReference>
<gene>
    <name evidence="2" type="ORF">KGQ19_28350</name>
</gene>
<dbReference type="Pfam" id="PF11716">
    <property type="entry name" value="MDMPI_N"/>
    <property type="match status" value="1"/>
</dbReference>
<protein>
    <submittedName>
        <fullName evidence="2">Maleylpyruvate isomerase family mycothiol-dependent enzyme</fullName>
    </submittedName>
</protein>
<evidence type="ECO:0000259" key="1">
    <source>
        <dbReference type="Pfam" id="PF11716"/>
    </source>
</evidence>
<reference evidence="2 3" key="1">
    <citation type="submission" date="2020-02" db="EMBL/GenBank/DDBJ databases">
        <title>Acidophilic actinobacteria isolated from forest soil.</title>
        <authorList>
            <person name="Golinska P."/>
        </authorList>
    </citation>
    <scope>NUCLEOTIDE SEQUENCE [LARGE SCALE GENOMIC DNA]</scope>
    <source>
        <strain evidence="2 3">NL8</strain>
    </source>
</reference>
<keyword evidence="2" id="KW-0413">Isomerase</keyword>
<comment type="caution">
    <text evidence="2">The sequence shown here is derived from an EMBL/GenBank/DDBJ whole genome shotgun (WGS) entry which is preliminary data.</text>
</comment>
<dbReference type="InterPro" id="IPR034660">
    <property type="entry name" value="DinB/YfiT-like"/>
</dbReference>
<dbReference type="GO" id="GO:0016853">
    <property type="term" value="F:isomerase activity"/>
    <property type="evidence" value="ECO:0007669"/>
    <property type="project" value="UniProtKB-KW"/>
</dbReference>
<feature type="domain" description="Mycothiol-dependent maleylpyruvate isomerase metal-binding" evidence="1">
    <location>
        <begin position="15"/>
        <end position="130"/>
    </location>
</feature>
<dbReference type="EMBL" id="JAAFYZ010000115">
    <property type="protein sequence ID" value="MBS2550790.1"/>
    <property type="molecule type" value="Genomic_DNA"/>
</dbReference>
<proteinExistence type="predicted"/>